<dbReference type="InterPro" id="IPR025193">
    <property type="entry name" value="DUF4114"/>
</dbReference>
<sequence>MKRALNPALAALTLLAAPLALAQTQTQQPAPMCKDLLAEDRQPDFSSASLHLDASTLRLTPEQPPRLKLDTGLKVLDPERIVFPFDQRVTISYVYESAVASHALGYMYLDDVKARGYLNNDGTLADSNTNGILDLHEDLYNLAPPDGDKTRPYIGLSRRCSRTFTSGNLTYSQPDLGMKSTCGSVFSSQVSLVDARPGQTNNNIKADVVGTPLRASESSTTNAGASDFSDNGLFSHIPNLLEPPSLSNGNLGLGKMVFLLTDDDGLTDTYGKLAPVSDTDWMDNGVPDYDTSAYDSRGLPRATNPDPGVTAYDRTVDLGTIRGDKEIVFFLIVFYDTRHGPNEGTSYPCLKQDGAGKCLLHLRSPIQVYFSKAAWNLDQNFLNGVVAERNIGCGYDSRCNPEAPGDYSCLVKGTTKKLCGWLDGPKEDEGTTLYRLLNDAAYGNLDMPKEGVTVPRPSGVRNPMPHVIMGAPTTDPFRWILGFEDLSGGGDRDFNDVVFVINKQNGGSTRSDIVSKDIPVEAAEDFVITKVRFKRQDDMAPAPRTCAKGAPCWTEESGFAGACTPEGGQLPSIRYSVAVDCRTCANGTCTNNPTPNWIPVEFPNTSPPTQQVELDMLAMGITGSQLCWKVDVTSPNERCRPIIDNVDVGYQAVRAGSYARASPSTLGNAIVWGVNETPGSAWGRSWPTSGLPAPATRAYDARKDYSLRGRLYFRSLYDPESPNVTHPVERWESGRVMALAFGDGANPMSRRLYTLDATGARTTVIAETEDADSASPLFPDALCDQFADDRYLYDLNNDGVCGTPSITTPDKRVTGVTNDRNFLREWLYGWEDHYAPGASNVKRPWPMGGINLSTVAVSVPPYLDTWAQNTRSEERDEYRKNFLEPLADRPTVAFVGTMNGFLHAFDAGQFTHETKDECAAGAQLRGYFEPSGACATPTPREYGTGQEQFAYLPRLLLERYRNLYVQFPGSGDLPRPQVDASPVLANVDFGIPNKPAWTRATTASKTQGAKTVLVSATGKGSPALFALDVTHPADAWYPLPLWEFNLKDAAIDLAFNTARNANPQVVFPDNSGSRHAPSVARLAWGSGSPMWTAVVGTDYVPSAPTRAGAIYLIDMKTGRPLNYGDTAAGGMAGIITLDTGSGVAAESALVDLNQDGSYDVMYVPTTSGGVYRVNLDRVDVTAPLGRKVRTCKVASAPVALAEHPDAAQGQDTTFQQLYSNLGVKVLRDSGRPVVQFYFGTGDNPDEYADGPADRSNYRYHLLGFEDRDPAGDQGCELLDPLWVQPLDPAQTVWGGVALSQDRVFATTAVGRAADICNLSETQSGQLYERPLTPDGVLKGVPLAGHGINAPVVHDQHVFALTATGQMKMVGGDTWNNGTSNSSSARSRVLIYEPIPDGRMPK</sequence>
<dbReference type="RefSeq" id="WP_169349282.1">
    <property type="nucleotide sequence ID" value="NZ_JABBJJ010000221.1"/>
</dbReference>
<dbReference type="EMBL" id="JABBJJ010000221">
    <property type="protein sequence ID" value="NMO20052.1"/>
    <property type="molecule type" value="Genomic_DNA"/>
</dbReference>
<reference evidence="3 4" key="1">
    <citation type="submission" date="2020-04" db="EMBL/GenBank/DDBJ databases">
        <title>Draft genome of Pyxidicoccus fallax type strain.</title>
        <authorList>
            <person name="Whitworth D.E."/>
        </authorList>
    </citation>
    <scope>NUCLEOTIDE SEQUENCE [LARGE SCALE GENOMIC DNA]</scope>
    <source>
        <strain evidence="3 4">DSM 14698</strain>
    </source>
</reference>
<proteinExistence type="predicted"/>
<protein>
    <submittedName>
        <fullName evidence="3">DUF4114 domain-containing protein</fullName>
    </submittedName>
</protein>
<dbReference type="InterPro" id="IPR028994">
    <property type="entry name" value="Integrin_alpha_N"/>
</dbReference>
<dbReference type="Proteomes" id="UP000518300">
    <property type="component" value="Unassembled WGS sequence"/>
</dbReference>
<feature type="signal peptide" evidence="1">
    <location>
        <begin position="1"/>
        <end position="22"/>
    </location>
</feature>
<evidence type="ECO:0000313" key="3">
    <source>
        <dbReference type="EMBL" id="NMO20052.1"/>
    </source>
</evidence>
<keyword evidence="1" id="KW-0732">Signal</keyword>
<evidence type="ECO:0000256" key="1">
    <source>
        <dbReference type="SAM" id="SignalP"/>
    </source>
</evidence>
<comment type="caution">
    <text evidence="3">The sequence shown here is derived from an EMBL/GenBank/DDBJ whole genome shotgun (WGS) entry which is preliminary data.</text>
</comment>
<evidence type="ECO:0000259" key="2">
    <source>
        <dbReference type="Pfam" id="PF13448"/>
    </source>
</evidence>
<organism evidence="3 4">
    <name type="scientific">Pyxidicoccus fallax</name>
    <dbReference type="NCBI Taxonomy" id="394095"/>
    <lineage>
        <taxon>Bacteria</taxon>
        <taxon>Pseudomonadati</taxon>
        <taxon>Myxococcota</taxon>
        <taxon>Myxococcia</taxon>
        <taxon>Myxococcales</taxon>
        <taxon>Cystobacterineae</taxon>
        <taxon>Myxococcaceae</taxon>
        <taxon>Pyxidicoccus</taxon>
    </lineage>
</organism>
<gene>
    <name evidence="3" type="ORF">HG543_35090</name>
</gene>
<dbReference type="SUPFAM" id="SSF69318">
    <property type="entry name" value="Integrin alpha N-terminal domain"/>
    <property type="match status" value="1"/>
</dbReference>
<accession>A0A848LQX9</accession>
<keyword evidence="4" id="KW-1185">Reference proteome</keyword>
<feature type="domain" description="DUF4114" evidence="2">
    <location>
        <begin position="480"/>
        <end position="502"/>
    </location>
</feature>
<name>A0A848LQX9_9BACT</name>
<dbReference type="Pfam" id="PF13448">
    <property type="entry name" value="DUF4114"/>
    <property type="match status" value="1"/>
</dbReference>
<feature type="chain" id="PRO_5032485377" evidence="1">
    <location>
        <begin position="23"/>
        <end position="1401"/>
    </location>
</feature>
<evidence type="ECO:0000313" key="4">
    <source>
        <dbReference type="Proteomes" id="UP000518300"/>
    </source>
</evidence>